<reference evidence="2 3" key="1">
    <citation type="submission" date="2013-03" db="EMBL/GenBank/DDBJ databases">
        <title>Whole genome shotgun sequencing of Clostridium sartagoforme AAU1.</title>
        <authorList>
            <person name="Joshi C.G."/>
            <person name="Duggirala S.M."/>
            <person name="Nathani N.M."/>
            <person name="Bhatt V.D."/>
            <person name="Patel A.K."/>
            <person name="Pandya P.R."/>
            <person name="KaPatel J.A."/>
        </authorList>
    </citation>
    <scope>NUCLEOTIDE SEQUENCE [LARGE SCALE GENOMIC DNA]</scope>
    <source>
        <strain evidence="2 3">AAU1</strain>
    </source>
</reference>
<protein>
    <submittedName>
        <fullName evidence="2">Cell wall endopeptidase, family M23/M37</fullName>
    </submittedName>
</protein>
<proteinExistence type="predicted"/>
<evidence type="ECO:0000313" key="2">
    <source>
        <dbReference type="EMBL" id="EOR22839.1"/>
    </source>
</evidence>
<comment type="caution">
    <text evidence="2">The sequence shown here is derived from an EMBL/GenBank/DDBJ whole genome shotgun (WGS) entry which is preliminary data.</text>
</comment>
<accession>R9C0I4</accession>
<dbReference type="RefSeq" id="WP_016207985.1">
    <property type="nucleotide sequence ID" value="NZ_ASRV01000154.1"/>
</dbReference>
<dbReference type="OrthoDB" id="9807568at2"/>
<keyword evidence="3" id="KW-1185">Reference proteome</keyword>
<sequence length="147" mass="17325">MERYREEYKDYYDKIRRKVKGKTPVNNKINSAREDIYPSARNVQDFTYRRGSYGMNTAKKNMGYIDKFILRLICTFILFLAVFTLKTVPNTEANKIYKICKGAVTSNFKYDTLLVGMEKMGIDYKSVFNIIEEKYTDVMGEIKELEL</sequence>
<evidence type="ECO:0000256" key="1">
    <source>
        <dbReference type="SAM" id="Phobius"/>
    </source>
</evidence>
<keyword evidence="1" id="KW-0472">Membrane</keyword>
<evidence type="ECO:0000313" key="3">
    <source>
        <dbReference type="Proteomes" id="UP000013988"/>
    </source>
</evidence>
<dbReference type="PATRIC" id="fig|1202534.3.peg.2654"/>
<keyword evidence="1" id="KW-1133">Transmembrane helix</keyword>
<dbReference type="EMBL" id="ASRV01000154">
    <property type="protein sequence ID" value="EOR22839.1"/>
    <property type="molecule type" value="Genomic_DNA"/>
</dbReference>
<dbReference type="AlphaFoldDB" id="R9C0I4"/>
<name>R9C0I4_9CLOT</name>
<gene>
    <name evidence="2" type="ORF">A500_13406</name>
</gene>
<feature type="transmembrane region" description="Helical" evidence="1">
    <location>
        <begin position="68"/>
        <end position="85"/>
    </location>
</feature>
<organism evidence="2 3">
    <name type="scientific">Clostridium sartagoforme AAU1</name>
    <dbReference type="NCBI Taxonomy" id="1202534"/>
    <lineage>
        <taxon>Bacteria</taxon>
        <taxon>Bacillati</taxon>
        <taxon>Bacillota</taxon>
        <taxon>Clostridia</taxon>
        <taxon>Eubacteriales</taxon>
        <taxon>Clostridiaceae</taxon>
        <taxon>Clostridium</taxon>
    </lineage>
</organism>
<keyword evidence="1" id="KW-0812">Transmembrane</keyword>
<dbReference type="Proteomes" id="UP000013988">
    <property type="component" value="Unassembled WGS sequence"/>
</dbReference>